<dbReference type="PANTHER" id="PTHR21689">
    <property type="entry name" value="LIN-9"/>
    <property type="match status" value="1"/>
</dbReference>
<dbReference type="SMART" id="SM01135">
    <property type="entry name" value="DIRP"/>
    <property type="match status" value="1"/>
</dbReference>
<feature type="compositionally biased region" description="Basic and acidic residues" evidence="3">
    <location>
        <begin position="246"/>
        <end position="258"/>
    </location>
</feature>
<evidence type="ECO:0000256" key="3">
    <source>
        <dbReference type="SAM" id="MobiDB-lite"/>
    </source>
</evidence>
<dbReference type="Pfam" id="PF00249">
    <property type="entry name" value="Myb_DNA-binding"/>
    <property type="match status" value="1"/>
</dbReference>
<dbReference type="CDD" id="cd00167">
    <property type="entry name" value="SANT"/>
    <property type="match status" value="1"/>
</dbReference>
<dbReference type="PANTHER" id="PTHR21689:SF5">
    <property type="entry name" value="PROTEIN ALWAYS EARLY 1-RELATED"/>
    <property type="match status" value="1"/>
</dbReference>
<feature type="compositionally biased region" description="Basic and acidic residues" evidence="3">
    <location>
        <begin position="221"/>
        <end position="231"/>
    </location>
</feature>
<evidence type="ECO:0000313" key="5">
    <source>
        <dbReference type="EMBL" id="GJN05542.1"/>
    </source>
</evidence>
<evidence type="ECO:0000313" key="6">
    <source>
        <dbReference type="Proteomes" id="UP001054889"/>
    </source>
</evidence>
<keyword evidence="6" id="KW-1185">Reference proteome</keyword>
<organism evidence="5 6">
    <name type="scientific">Eleusine coracana subsp. coracana</name>
    <dbReference type="NCBI Taxonomy" id="191504"/>
    <lineage>
        <taxon>Eukaryota</taxon>
        <taxon>Viridiplantae</taxon>
        <taxon>Streptophyta</taxon>
        <taxon>Embryophyta</taxon>
        <taxon>Tracheophyta</taxon>
        <taxon>Spermatophyta</taxon>
        <taxon>Magnoliopsida</taxon>
        <taxon>Liliopsida</taxon>
        <taxon>Poales</taxon>
        <taxon>Poaceae</taxon>
        <taxon>PACMAD clade</taxon>
        <taxon>Chloridoideae</taxon>
        <taxon>Cynodonteae</taxon>
        <taxon>Eleusininae</taxon>
        <taxon>Eleusine</taxon>
    </lineage>
</organism>
<evidence type="ECO:0000256" key="2">
    <source>
        <dbReference type="ARBA" id="ARBA00023242"/>
    </source>
</evidence>
<dbReference type="GO" id="GO:0017053">
    <property type="term" value="C:transcription repressor complex"/>
    <property type="evidence" value="ECO:0007669"/>
    <property type="project" value="InterPro"/>
</dbReference>
<dbReference type="GO" id="GO:0006357">
    <property type="term" value="P:regulation of transcription by RNA polymerase II"/>
    <property type="evidence" value="ECO:0007669"/>
    <property type="project" value="TreeGrafter"/>
</dbReference>
<gene>
    <name evidence="5" type="primary">ga23179</name>
    <name evidence="5" type="ORF">PR202_ga23179</name>
</gene>
<evidence type="ECO:0000256" key="1">
    <source>
        <dbReference type="ARBA" id="ARBA00004123"/>
    </source>
</evidence>
<name>A0AAV5D5W6_ELECO</name>
<reference evidence="5" key="2">
    <citation type="submission" date="2021-12" db="EMBL/GenBank/DDBJ databases">
        <title>Resequencing data analysis of finger millet.</title>
        <authorList>
            <person name="Hatakeyama M."/>
            <person name="Aluri S."/>
            <person name="Balachadran M.T."/>
            <person name="Sivarajan S.R."/>
            <person name="Poveda L."/>
            <person name="Shimizu-Inatsugi R."/>
            <person name="Schlapbach R."/>
            <person name="Sreeman S.M."/>
            <person name="Shimizu K.K."/>
        </authorList>
    </citation>
    <scope>NUCLEOTIDE SEQUENCE</scope>
</reference>
<reference evidence="5" key="1">
    <citation type="journal article" date="2018" name="DNA Res.">
        <title>Multiple hybrid de novo genome assembly of finger millet, an orphan allotetraploid crop.</title>
        <authorList>
            <person name="Hatakeyama M."/>
            <person name="Aluri S."/>
            <person name="Balachadran M.T."/>
            <person name="Sivarajan S.R."/>
            <person name="Patrignani A."/>
            <person name="Gruter S."/>
            <person name="Poveda L."/>
            <person name="Shimizu-Inatsugi R."/>
            <person name="Baeten J."/>
            <person name="Francoijs K.J."/>
            <person name="Nataraja K.N."/>
            <person name="Reddy Y.A.N."/>
            <person name="Phadnis S."/>
            <person name="Ravikumar R.L."/>
            <person name="Schlapbach R."/>
            <person name="Sreeman S.M."/>
            <person name="Shimizu K.K."/>
        </authorList>
    </citation>
    <scope>NUCLEOTIDE SEQUENCE</scope>
</reference>
<keyword evidence="2" id="KW-0539">Nucleus</keyword>
<accession>A0AAV5D5W6</accession>
<feature type="region of interest" description="Disordered" evidence="3">
    <location>
        <begin position="151"/>
        <end position="175"/>
    </location>
</feature>
<dbReference type="GO" id="GO:0005654">
    <property type="term" value="C:nucleoplasm"/>
    <property type="evidence" value="ECO:0007669"/>
    <property type="project" value="TreeGrafter"/>
</dbReference>
<proteinExistence type="predicted"/>
<sequence length="872" mass="97590">MSISARGFFLRCLCGGEFAGFALFPRRGGGPLHRGLDWLRESRRLAEERLFPAREASLRLDRVRLRRRCPAVRIGHALLPQFGLLLPLETTLPPSYALALQRPSLPRLPYYRSSRSLAYKARYSSSLKSRVFLMGPAKGTRVVNKAVIKGYVDRQQPEDPHSSSKSKQKKRKIADLDPKWSKDELRHFYEAYRQHGKDWKKISLAVGSKSPDMVQSLYSVHRDESTSHRGVDQTVRASGKARKRGHTTEQKANEWADQHHSFHDRTISGFSSSFKKRYYGELMRKNQIHTVGRRTPRTPVTVLAQRNATDDDKPKFDNVNNSTKNTAEETNNVCTTFPMGEFSPTGSSGITEANKADQGQAFLDSKGAEDADIYHSQHLKKRKFQQTVEEKVRTGKVEHETMMAAKEGIRLAADSLDQQQTLSDFISEDDMLVLDVLQSLVNAPSKTSKLKINLPSGSLGKTYSALSHRLEDDHSPIDLPKQAKPVGNCSAPKTRQKRDRKILDAEVPGKDQNISVVSLVQPEAHMVGITEVSSFCSDSKGVMPETSVNTSAEVASSAPAETKPEIRMSRRTKRKLEMHCKTKYVPCKFTEGSDNLQVDQIEWSTVRSSLGKPRRFSDQLLAMEKEKLEDYRKSVRKIYAELSDGSRDSLPADLARPFSIGQQVIVRHPSSRELCDGKVVMMGWDFYKVHFSNLDLGVNIVKFTVNSERPPNRHTYDDAVLHRGCPDNKFDHNNELESYVTSFIQLSLSQARQIVDKAMQANSNDEVVGTSNQATDFVGQESEAAIPDARLPSNLISNCIATVISIKRLSDSRHPPASIAGVLERASLMLRPSCPENLAIYKDIESYLSIIANQILALVPTTLGSDPALSPM</sequence>
<feature type="domain" description="SANT" evidence="4">
    <location>
        <begin position="175"/>
        <end position="212"/>
    </location>
</feature>
<dbReference type="InterPro" id="IPR001005">
    <property type="entry name" value="SANT/Myb"/>
</dbReference>
<feature type="region of interest" description="Disordered" evidence="3">
    <location>
        <begin position="221"/>
        <end position="258"/>
    </location>
</feature>
<dbReference type="SUPFAM" id="SSF46689">
    <property type="entry name" value="Homeodomain-like"/>
    <property type="match status" value="1"/>
</dbReference>
<dbReference type="InterPro" id="IPR017884">
    <property type="entry name" value="SANT_dom"/>
</dbReference>
<dbReference type="Gene3D" id="1.20.58.1880">
    <property type="match status" value="1"/>
</dbReference>
<dbReference type="PROSITE" id="PS51293">
    <property type="entry name" value="SANT"/>
    <property type="match status" value="1"/>
</dbReference>
<dbReference type="EMBL" id="BQKI01000012">
    <property type="protein sequence ID" value="GJN05542.1"/>
    <property type="molecule type" value="Genomic_DNA"/>
</dbReference>
<dbReference type="Pfam" id="PF06584">
    <property type="entry name" value="DIRP"/>
    <property type="match status" value="1"/>
</dbReference>
<dbReference type="GO" id="GO:0051726">
    <property type="term" value="P:regulation of cell cycle"/>
    <property type="evidence" value="ECO:0007669"/>
    <property type="project" value="TreeGrafter"/>
</dbReference>
<dbReference type="GO" id="GO:0003677">
    <property type="term" value="F:DNA binding"/>
    <property type="evidence" value="ECO:0007669"/>
    <property type="project" value="TreeGrafter"/>
</dbReference>
<dbReference type="InterPro" id="IPR009057">
    <property type="entry name" value="Homeodomain-like_sf"/>
</dbReference>
<dbReference type="Proteomes" id="UP001054889">
    <property type="component" value="Unassembled WGS sequence"/>
</dbReference>
<feature type="compositionally biased region" description="Basic and acidic residues" evidence="3">
    <location>
        <begin position="151"/>
        <end position="162"/>
    </location>
</feature>
<dbReference type="SMART" id="SM00717">
    <property type="entry name" value="SANT"/>
    <property type="match status" value="1"/>
</dbReference>
<feature type="region of interest" description="Disordered" evidence="3">
    <location>
        <begin position="474"/>
        <end position="495"/>
    </location>
</feature>
<dbReference type="InterPro" id="IPR033471">
    <property type="entry name" value="DIRP"/>
</dbReference>
<comment type="subcellular location">
    <subcellularLocation>
        <location evidence="1">Nucleus</location>
    </subcellularLocation>
</comment>
<protein>
    <recommendedName>
        <fullName evidence="4">SANT domain-containing protein</fullName>
    </recommendedName>
</protein>
<comment type="caution">
    <text evidence="5">The sequence shown here is derived from an EMBL/GenBank/DDBJ whole genome shotgun (WGS) entry which is preliminary data.</text>
</comment>
<dbReference type="AlphaFoldDB" id="A0AAV5D5W6"/>
<dbReference type="InterPro" id="IPR010561">
    <property type="entry name" value="LIN-9/ALY1"/>
</dbReference>
<evidence type="ECO:0000259" key="4">
    <source>
        <dbReference type="PROSITE" id="PS51293"/>
    </source>
</evidence>
<dbReference type="GO" id="GO:0006351">
    <property type="term" value="P:DNA-templated transcription"/>
    <property type="evidence" value="ECO:0007669"/>
    <property type="project" value="InterPro"/>
</dbReference>